<evidence type="ECO:0000256" key="2">
    <source>
        <dbReference type="ARBA" id="ARBA00022475"/>
    </source>
</evidence>
<keyword evidence="2" id="KW-1003">Cell membrane</keyword>
<feature type="region of interest" description="Disordered" evidence="10">
    <location>
        <begin position="258"/>
        <end position="289"/>
    </location>
</feature>
<dbReference type="Gene3D" id="2.30.29.30">
    <property type="entry name" value="Pleckstrin-homology domain (PH domain)/Phosphotyrosine-binding domain (PTB)"/>
    <property type="match status" value="1"/>
</dbReference>
<dbReference type="SMART" id="SM00568">
    <property type="entry name" value="GRAM"/>
    <property type="match status" value="1"/>
</dbReference>
<feature type="transmembrane region" description="Helical" evidence="11">
    <location>
        <begin position="545"/>
        <end position="567"/>
    </location>
</feature>
<feature type="domain" description="G-protein coupled receptors family 1 profile" evidence="12">
    <location>
        <begin position="359"/>
        <end position="612"/>
    </location>
</feature>
<dbReference type="PANTHER" id="PTHR46645:SF1">
    <property type="entry name" value="GRAM DOMAIN-CONTAINING PROTEIN"/>
    <property type="match status" value="1"/>
</dbReference>
<dbReference type="PRINTS" id="PR00237">
    <property type="entry name" value="GPCRRHODOPSN"/>
</dbReference>
<dbReference type="Pfam" id="PF02893">
    <property type="entry name" value="GRAM"/>
    <property type="match status" value="1"/>
</dbReference>
<organism evidence="13 14">
    <name type="scientific">Cyprinus carpio</name>
    <name type="common">Common carp</name>
    <dbReference type="NCBI Taxonomy" id="7962"/>
    <lineage>
        <taxon>Eukaryota</taxon>
        <taxon>Metazoa</taxon>
        <taxon>Chordata</taxon>
        <taxon>Craniata</taxon>
        <taxon>Vertebrata</taxon>
        <taxon>Euteleostomi</taxon>
        <taxon>Actinopterygii</taxon>
        <taxon>Neopterygii</taxon>
        <taxon>Teleostei</taxon>
        <taxon>Ostariophysi</taxon>
        <taxon>Cypriniformes</taxon>
        <taxon>Cyprinidae</taxon>
        <taxon>Cyprininae</taxon>
        <taxon>Cyprinus</taxon>
    </lineage>
</organism>
<dbReference type="InterPro" id="IPR052633">
    <property type="entry name" value="GRAM_domain_protein_2B"/>
</dbReference>
<evidence type="ECO:0000313" key="13">
    <source>
        <dbReference type="Ensembl" id="ENSCCRP00015114673.1"/>
    </source>
</evidence>
<feature type="transmembrane region" description="Helical" evidence="11">
    <location>
        <begin position="314"/>
        <end position="330"/>
    </location>
</feature>
<dbReference type="PRINTS" id="PR01157">
    <property type="entry name" value="P2YPURNOCPTR"/>
</dbReference>
<evidence type="ECO:0000256" key="4">
    <source>
        <dbReference type="ARBA" id="ARBA00022989"/>
    </source>
</evidence>
<name>A0A8C2GS11_CYPCA</name>
<keyword evidence="9" id="KW-0807">Transducer</keyword>
<accession>A0A8C2GS11</accession>
<dbReference type="PANTHER" id="PTHR46645">
    <property type="entry name" value="GRAM DOMAIN-CONTAINING PROTEIN 2B-RELATED"/>
    <property type="match status" value="1"/>
</dbReference>
<feature type="transmembrane region" description="Helical" evidence="11">
    <location>
        <begin position="455"/>
        <end position="479"/>
    </location>
</feature>
<feature type="region of interest" description="Disordered" evidence="10">
    <location>
        <begin position="69"/>
        <end position="98"/>
    </location>
</feature>
<evidence type="ECO:0000256" key="8">
    <source>
        <dbReference type="ARBA" id="ARBA00023180"/>
    </source>
</evidence>
<evidence type="ECO:0000256" key="3">
    <source>
        <dbReference type="ARBA" id="ARBA00022692"/>
    </source>
</evidence>
<proteinExistence type="predicted"/>
<dbReference type="Gene3D" id="1.20.1070.10">
    <property type="entry name" value="Rhodopsin 7-helix transmembrane proteins"/>
    <property type="match status" value="1"/>
</dbReference>
<dbReference type="InterPro" id="IPR011993">
    <property type="entry name" value="PH-like_dom_sf"/>
</dbReference>
<keyword evidence="8" id="KW-0325">Glycoprotein</keyword>
<comment type="subcellular location">
    <subcellularLocation>
        <location evidence="1">Cell membrane</location>
        <topology evidence="1">Multi-pass membrane protein</topology>
    </subcellularLocation>
</comment>
<reference evidence="13" key="1">
    <citation type="submission" date="2025-08" db="UniProtKB">
        <authorList>
            <consortium name="Ensembl"/>
        </authorList>
    </citation>
    <scope>IDENTIFICATION</scope>
</reference>
<keyword evidence="6 11" id="KW-0472">Membrane</keyword>
<keyword evidence="3 11" id="KW-0812">Transmembrane</keyword>
<feature type="transmembrane region" description="Helical" evidence="11">
    <location>
        <begin position="499"/>
        <end position="525"/>
    </location>
</feature>
<protein>
    <submittedName>
        <fullName evidence="13">Si:zfos-943e10.1</fullName>
    </submittedName>
</protein>
<sequence length="648" mass="73528">MLENKRERLKTFLRKIDESAISRIKHLMKESYAVDAGTIPAKAKKGRTKAKLGSRKAFSLEENQLEMQQQTKSLSQQVLPRSHTLDVDRPLDRSDSLNSRSSFMKHNKTFHKLFPEIPETEDLLHAYICALQKEVPYHGRLYISDSSLCFFSSVLLKDTKVIVPVASVTVLKKQNTALLVPNAISVRTTDGEKYLFVSLRNREGCYKLLRAVCPQLEDGSANSSPLLSSAENSFDQAKLVNSSQSSLDDSYEVPPAVDLSASRLTPENTTIRSPSVTRGSPQTPDESLSEEYRGSSWVWNVTDRARSLLIQREISNLNTLLLVYLILLKMKNCTLNTTTTVENLQKVTSIPTFIFGVLGNIYVLVMFCRRPRAKWTYMNVYITNMAIADCALLMFLPVKIHYYSRLLEEHLKGLCNFVLSVYYVNMYVSIFIIMAISVVRYVAIKYPMKARSVFSCRNALVVCTLIWLTICSISPVYFITDSSNDKKMCFQRVKGALSLHFVLLLVIVGFLVPFFIMLFCSVTVVCTLRKQLDVGSRSEKIQCMFIIVANLLVFIVCFLPVHLGYLVKYIVQNKYENIYDDESCYYKQIAHNFLHVALCISNMNCGLDCFSYFFATKTSWNMCCMNDTNNTEGECDNNTVSCAVSTPT</sequence>
<dbReference type="Proteomes" id="UP000694700">
    <property type="component" value="Unplaced"/>
</dbReference>
<dbReference type="Pfam" id="PF00001">
    <property type="entry name" value="7tm_1"/>
    <property type="match status" value="1"/>
</dbReference>
<feature type="transmembrane region" description="Helical" evidence="11">
    <location>
        <begin position="380"/>
        <end position="402"/>
    </location>
</feature>
<dbReference type="PROSITE" id="PS50262">
    <property type="entry name" value="G_PROTEIN_RECEP_F1_2"/>
    <property type="match status" value="1"/>
</dbReference>
<keyword evidence="5" id="KW-0297">G-protein coupled receptor</keyword>
<dbReference type="FunFam" id="1.20.1070.10:FF:000142">
    <property type="entry name" value="G protein-coupled receptor 55"/>
    <property type="match status" value="1"/>
</dbReference>
<evidence type="ECO:0000256" key="1">
    <source>
        <dbReference type="ARBA" id="ARBA00004651"/>
    </source>
</evidence>
<feature type="compositionally biased region" description="Basic and acidic residues" evidence="10">
    <location>
        <begin position="83"/>
        <end position="95"/>
    </location>
</feature>
<dbReference type="SUPFAM" id="SSF81321">
    <property type="entry name" value="Family A G protein-coupled receptor-like"/>
    <property type="match status" value="1"/>
</dbReference>
<evidence type="ECO:0000256" key="5">
    <source>
        <dbReference type="ARBA" id="ARBA00023040"/>
    </source>
</evidence>
<dbReference type="Ensembl" id="ENSCCRT00015118315.1">
    <property type="protein sequence ID" value="ENSCCRP00015114673.1"/>
    <property type="gene ID" value="ENSCCRG00015045338.1"/>
</dbReference>
<feature type="compositionally biased region" description="Polar residues" evidence="10">
    <location>
        <begin position="69"/>
        <end position="79"/>
    </location>
</feature>
<evidence type="ECO:0000256" key="10">
    <source>
        <dbReference type="SAM" id="MobiDB-lite"/>
    </source>
</evidence>
<dbReference type="CDD" id="cd15923">
    <property type="entry name" value="7tmA_GPR35_55-like"/>
    <property type="match status" value="1"/>
</dbReference>
<evidence type="ECO:0000256" key="6">
    <source>
        <dbReference type="ARBA" id="ARBA00023136"/>
    </source>
</evidence>
<evidence type="ECO:0000313" key="14">
    <source>
        <dbReference type="Proteomes" id="UP000694700"/>
    </source>
</evidence>
<dbReference type="InterPro" id="IPR000276">
    <property type="entry name" value="GPCR_Rhodpsn"/>
</dbReference>
<evidence type="ECO:0000256" key="9">
    <source>
        <dbReference type="ARBA" id="ARBA00023224"/>
    </source>
</evidence>
<evidence type="ECO:0000259" key="12">
    <source>
        <dbReference type="PROSITE" id="PS50262"/>
    </source>
</evidence>
<feature type="compositionally biased region" description="Polar residues" evidence="10">
    <location>
        <begin position="262"/>
        <end position="286"/>
    </location>
</feature>
<dbReference type="GO" id="GO:0005886">
    <property type="term" value="C:plasma membrane"/>
    <property type="evidence" value="ECO:0007669"/>
    <property type="project" value="UniProtKB-SubCell"/>
</dbReference>
<keyword evidence="7" id="KW-0675">Receptor</keyword>
<feature type="transmembrane region" description="Helical" evidence="11">
    <location>
        <begin position="350"/>
        <end position="368"/>
    </location>
</feature>
<feature type="transmembrane region" description="Helical" evidence="11">
    <location>
        <begin position="422"/>
        <end position="443"/>
    </location>
</feature>
<dbReference type="InterPro" id="IPR004182">
    <property type="entry name" value="GRAM"/>
</dbReference>
<dbReference type="GO" id="GO:0004930">
    <property type="term" value="F:G protein-coupled receptor activity"/>
    <property type="evidence" value="ECO:0007669"/>
    <property type="project" value="UniProtKB-KW"/>
</dbReference>
<dbReference type="InterPro" id="IPR017452">
    <property type="entry name" value="GPCR_Rhodpsn_7TM"/>
</dbReference>
<evidence type="ECO:0000256" key="11">
    <source>
        <dbReference type="SAM" id="Phobius"/>
    </source>
</evidence>
<dbReference type="CDD" id="cd13220">
    <property type="entry name" value="PH-GRAM_GRAMDC"/>
    <property type="match status" value="1"/>
</dbReference>
<keyword evidence="4 11" id="KW-1133">Transmembrane helix</keyword>
<dbReference type="AlphaFoldDB" id="A0A8C2GS11"/>
<evidence type="ECO:0000256" key="7">
    <source>
        <dbReference type="ARBA" id="ARBA00023170"/>
    </source>
</evidence>